<proteinExistence type="predicted"/>
<feature type="domain" description="N-acetyltransferase" evidence="2">
    <location>
        <begin position="176"/>
        <end position="333"/>
    </location>
</feature>
<gene>
    <name evidence="3" type="primary">g10471</name>
    <name evidence="3" type="ORF">VP750_LOCUS9396</name>
</gene>
<dbReference type="PROSITE" id="PS51186">
    <property type="entry name" value="GNAT"/>
    <property type="match status" value="1"/>
</dbReference>
<comment type="caution">
    <text evidence="3">The sequence shown here is derived from an EMBL/GenBank/DDBJ whole genome shotgun (WGS) entry which is preliminary data.</text>
</comment>
<dbReference type="InterPro" id="IPR000182">
    <property type="entry name" value="GNAT_dom"/>
</dbReference>
<reference evidence="3 4" key="1">
    <citation type="submission" date="2024-06" db="EMBL/GenBank/DDBJ databases">
        <authorList>
            <person name="Kraege A."/>
            <person name="Thomma B."/>
        </authorList>
    </citation>
    <scope>NUCLEOTIDE SEQUENCE [LARGE SCALE GENOMIC DNA]</scope>
</reference>
<sequence>MPKKPSSATRGQRQGFVLATSTETAEADSDVATAKFQPFVQQTDVQQAFLQYKYKAEASAGTISIFPMTEQDLAPTTELLTQSFAESMGYFSIYRKFLRRHIQQYLQKHMYMPPKSIVLVASLKPADKGAPAPAIKADTEQRLQRTQGEPLTELPTSLEDSVQTNLDELTERIISARMQNNSSMEDDAERDYRMATLPLQQHQRWKRPESAQPMFNREESSPGQVVGTVEVSLVPSTRTRYLTLNAPEECAYVCNMAVDPDHRRQGYGLLLLEAVEEIARLGGQRDLYLHLRMQDAPAQALYKRGGYREANRDNPLVFLLGQDRRYLMHKRLAPILTPGSA</sequence>
<evidence type="ECO:0000259" key="2">
    <source>
        <dbReference type="PROSITE" id="PS51186"/>
    </source>
</evidence>
<dbReference type="InterPro" id="IPR016181">
    <property type="entry name" value="Acyl_CoA_acyltransferase"/>
</dbReference>
<dbReference type="PANTHER" id="PTHR47489:SF2">
    <property type="entry name" value="GCN5-RELATED N-ACETYLTRANSFERASE 5, CHLOROPLASTIC"/>
    <property type="match status" value="1"/>
</dbReference>
<dbReference type="Pfam" id="PF00583">
    <property type="entry name" value="Acetyltransf_1"/>
    <property type="match status" value="1"/>
</dbReference>
<name>A0ABP1G849_9CHLO</name>
<accession>A0ABP1G849</accession>
<keyword evidence="4" id="KW-1185">Reference proteome</keyword>
<dbReference type="Proteomes" id="UP001497392">
    <property type="component" value="Unassembled WGS sequence"/>
</dbReference>
<protein>
    <submittedName>
        <fullName evidence="3">G10471 protein</fullName>
    </submittedName>
</protein>
<dbReference type="CDD" id="cd04301">
    <property type="entry name" value="NAT_SF"/>
    <property type="match status" value="1"/>
</dbReference>
<dbReference type="SUPFAM" id="SSF55729">
    <property type="entry name" value="Acyl-CoA N-acyltransferases (Nat)"/>
    <property type="match status" value="1"/>
</dbReference>
<evidence type="ECO:0000256" key="1">
    <source>
        <dbReference type="SAM" id="MobiDB-lite"/>
    </source>
</evidence>
<evidence type="ECO:0000313" key="3">
    <source>
        <dbReference type="EMBL" id="CAL5227490.1"/>
    </source>
</evidence>
<dbReference type="Gene3D" id="3.40.630.30">
    <property type="match status" value="1"/>
</dbReference>
<feature type="region of interest" description="Disordered" evidence="1">
    <location>
        <begin position="129"/>
        <end position="150"/>
    </location>
</feature>
<evidence type="ECO:0000313" key="4">
    <source>
        <dbReference type="Proteomes" id="UP001497392"/>
    </source>
</evidence>
<organism evidence="3 4">
    <name type="scientific">Coccomyxa viridis</name>
    <dbReference type="NCBI Taxonomy" id="1274662"/>
    <lineage>
        <taxon>Eukaryota</taxon>
        <taxon>Viridiplantae</taxon>
        <taxon>Chlorophyta</taxon>
        <taxon>core chlorophytes</taxon>
        <taxon>Trebouxiophyceae</taxon>
        <taxon>Trebouxiophyceae incertae sedis</taxon>
        <taxon>Coccomyxaceae</taxon>
        <taxon>Coccomyxa</taxon>
    </lineage>
</organism>
<dbReference type="PANTHER" id="PTHR47489">
    <property type="entry name" value="ACYL-COA N-ACYLTRANSFERASES (NAT) SUPERFAMILY PROTEIN"/>
    <property type="match status" value="1"/>
</dbReference>
<dbReference type="EMBL" id="CAXHTA020000017">
    <property type="protein sequence ID" value="CAL5227490.1"/>
    <property type="molecule type" value="Genomic_DNA"/>
</dbReference>